<gene>
    <name evidence="14" type="ORF">Ae201684_005748</name>
</gene>
<feature type="compositionally biased region" description="Polar residues" evidence="11">
    <location>
        <begin position="201"/>
        <end position="211"/>
    </location>
</feature>
<evidence type="ECO:0000256" key="4">
    <source>
        <dbReference type="ARBA" id="ARBA00022481"/>
    </source>
</evidence>
<feature type="region of interest" description="Disordered" evidence="11">
    <location>
        <begin position="266"/>
        <end position="333"/>
    </location>
</feature>
<comment type="similarity">
    <text evidence="3">Belongs to the proteasome inhibitor PI31 family.</text>
</comment>
<keyword evidence="5" id="KW-0963">Cytoplasm</keyword>
<feature type="domain" description="PI31 proteasome regulator C-terminal" evidence="12">
    <location>
        <begin position="223"/>
        <end position="285"/>
    </location>
</feature>
<dbReference type="GO" id="GO:0005783">
    <property type="term" value="C:endoplasmic reticulum"/>
    <property type="evidence" value="ECO:0007669"/>
    <property type="project" value="UniProtKB-SubCell"/>
</dbReference>
<keyword evidence="15" id="KW-1185">Reference proteome</keyword>
<evidence type="ECO:0000256" key="11">
    <source>
        <dbReference type="SAM" id="MobiDB-lite"/>
    </source>
</evidence>
<evidence type="ECO:0000259" key="12">
    <source>
        <dbReference type="Pfam" id="PF08577"/>
    </source>
</evidence>
<feature type="compositionally biased region" description="Pro residues" evidence="11">
    <location>
        <begin position="285"/>
        <end position="311"/>
    </location>
</feature>
<organism evidence="14 15">
    <name type="scientific">Aphanomyces euteiches</name>
    <dbReference type="NCBI Taxonomy" id="100861"/>
    <lineage>
        <taxon>Eukaryota</taxon>
        <taxon>Sar</taxon>
        <taxon>Stramenopiles</taxon>
        <taxon>Oomycota</taxon>
        <taxon>Saprolegniomycetes</taxon>
        <taxon>Saprolegniales</taxon>
        <taxon>Verrucalvaceae</taxon>
        <taxon>Aphanomyces</taxon>
    </lineage>
</organism>
<keyword evidence="8" id="KW-0647">Proteasome</keyword>
<dbReference type="VEuPathDB" id="FungiDB:AeMF1_010953"/>
<reference evidence="14 15" key="1">
    <citation type="submission" date="2019-07" db="EMBL/GenBank/DDBJ databases">
        <title>Genomics analysis of Aphanomyces spp. identifies a new class of oomycete effector associated with host adaptation.</title>
        <authorList>
            <person name="Gaulin E."/>
        </authorList>
    </citation>
    <scope>NUCLEOTIDE SEQUENCE [LARGE SCALE GENOMIC DNA]</scope>
    <source>
        <strain evidence="14 15">ATCC 201684</strain>
    </source>
</reference>
<dbReference type="Pfam" id="PF11566">
    <property type="entry name" value="PI31_Prot_N"/>
    <property type="match status" value="1"/>
</dbReference>
<dbReference type="EMBL" id="VJMJ01000075">
    <property type="protein sequence ID" value="KAF0738396.1"/>
    <property type="molecule type" value="Genomic_DNA"/>
</dbReference>
<protein>
    <submittedName>
        <fullName evidence="14">Uncharacterized protein</fullName>
    </submittedName>
</protein>
<dbReference type="Gene3D" id="3.40.1000.30">
    <property type="match status" value="1"/>
</dbReference>
<sequence length="333" mass="36340">MDPDALTRAREERQQLQTQIDSLPDGLVKTHMLNALAELDEVIQRNDPATSSTTASDDPLVRRMKSNAVMVKKPQDALVATIHFMMQEAGFVTSGNTSGDTLYLPREWDKDSDQGIFIFTYTHPNQPGVQFTLKALFVGQILALHIVQGDSQVHSLDIKIATYIRDTSSTMAGDALQASGLLRQQWTGFSQAFRPKEKPQPDTSATPSPLSIPTRAPLRMEPTQPDPLRIPNVGGGDAFPNFGGDSRRFPGMEVGPGHPLFGGRFGQGGYPEGPVPGARFDPYGPVGPRPTNVFPPFPMRHPRPPPPPFGGPDPDHLPMPGHPRDPDLDDMFG</sequence>
<dbReference type="PANTHER" id="PTHR13266">
    <property type="entry name" value="PROTEASOME INHIBITOR"/>
    <property type="match status" value="1"/>
</dbReference>
<dbReference type="GO" id="GO:0070628">
    <property type="term" value="F:proteasome binding"/>
    <property type="evidence" value="ECO:0007669"/>
    <property type="project" value="InterPro"/>
</dbReference>
<dbReference type="Pfam" id="PF08577">
    <property type="entry name" value="PI31_Prot_C"/>
    <property type="match status" value="1"/>
</dbReference>
<feature type="region of interest" description="Disordered" evidence="11">
    <location>
        <begin position="193"/>
        <end position="231"/>
    </location>
</feature>
<dbReference type="GO" id="GO:0004866">
    <property type="term" value="F:endopeptidase inhibitor activity"/>
    <property type="evidence" value="ECO:0007669"/>
    <property type="project" value="InterPro"/>
</dbReference>
<keyword evidence="7" id="KW-0256">Endoplasmic reticulum</keyword>
<dbReference type="GO" id="GO:0043161">
    <property type="term" value="P:proteasome-mediated ubiquitin-dependent protein catabolic process"/>
    <property type="evidence" value="ECO:0007669"/>
    <property type="project" value="InterPro"/>
</dbReference>
<dbReference type="AlphaFoldDB" id="A0A6G0XE99"/>
<dbReference type="Proteomes" id="UP000481153">
    <property type="component" value="Unassembled WGS sequence"/>
</dbReference>
<evidence type="ECO:0000256" key="10">
    <source>
        <dbReference type="ARBA" id="ARBA00024805"/>
    </source>
</evidence>
<dbReference type="GO" id="GO:0000502">
    <property type="term" value="C:proteasome complex"/>
    <property type="evidence" value="ECO:0007669"/>
    <property type="project" value="UniProtKB-KW"/>
</dbReference>
<evidence type="ECO:0000256" key="7">
    <source>
        <dbReference type="ARBA" id="ARBA00022824"/>
    </source>
</evidence>
<comment type="subcellular location">
    <subcellularLocation>
        <location evidence="2">Cytoplasm</location>
    </subcellularLocation>
    <subcellularLocation>
        <location evidence="1">Endoplasmic reticulum</location>
    </subcellularLocation>
</comment>
<dbReference type="PANTHER" id="PTHR13266:SF1">
    <property type="entry name" value="PROTEASOME INHIBITOR PI31 SUBUNIT"/>
    <property type="match status" value="1"/>
</dbReference>
<evidence type="ECO:0000256" key="8">
    <source>
        <dbReference type="ARBA" id="ARBA00022942"/>
    </source>
</evidence>
<keyword evidence="6" id="KW-0597">Phosphoprotein</keyword>
<evidence type="ECO:0000256" key="9">
    <source>
        <dbReference type="ARBA" id="ARBA00022990"/>
    </source>
</evidence>
<comment type="caution">
    <text evidence="14">The sequence shown here is derived from an EMBL/GenBank/DDBJ whole genome shotgun (WGS) entry which is preliminary data.</text>
</comment>
<evidence type="ECO:0000256" key="3">
    <source>
        <dbReference type="ARBA" id="ARBA00006405"/>
    </source>
</evidence>
<name>A0A6G0XE99_9STRA</name>
<evidence type="ECO:0000256" key="1">
    <source>
        <dbReference type="ARBA" id="ARBA00004240"/>
    </source>
</evidence>
<evidence type="ECO:0000256" key="6">
    <source>
        <dbReference type="ARBA" id="ARBA00022553"/>
    </source>
</evidence>
<proteinExistence type="inferred from homology"/>
<evidence type="ECO:0000259" key="13">
    <source>
        <dbReference type="Pfam" id="PF11566"/>
    </source>
</evidence>
<keyword evidence="9" id="KW-0007">Acetylation</keyword>
<evidence type="ECO:0000313" key="14">
    <source>
        <dbReference type="EMBL" id="KAF0738396.1"/>
    </source>
</evidence>
<comment type="function">
    <text evidence="10">Plays an important role in control of proteasome function. Inhibits the hydrolysis of protein and peptide substrates by the 20S proteasome. Also inhibits the activation of the proteasome by the proteasome regulatory proteins PA700 and PA28.</text>
</comment>
<evidence type="ECO:0000256" key="5">
    <source>
        <dbReference type="ARBA" id="ARBA00022490"/>
    </source>
</evidence>
<evidence type="ECO:0000256" key="2">
    <source>
        <dbReference type="ARBA" id="ARBA00004496"/>
    </source>
</evidence>
<dbReference type="InterPro" id="IPR045128">
    <property type="entry name" value="PI31-like"/>
</dbReference>
<keyword evidence="4" id="KW-0488">Methylation</keyword>
<dbReference type="InterPro" id="IPR021625">
    <property type="entry name" value="PI31_Prot_N"/>
</dbReference>
<accession>A0A6G0XE99</accession>
<evidence type="ECO:0000313" key="15">
    <source>
        <dbReference type="Proteomes" id="UP000481153"/>
    </source>
</evidence>
<dbReference type="InterPro" id="IPR013886">
    <property type="entry name" value="PI31_Prot_C"/>
</dbReference>
<feature type="domain" description="PI31 proteasome regulator N-terminal" evidence="13">
    <location>
        <begin position="71"/>
        <end position="168"/>
    </location>
</feature>